<dbReference type="EC" id="2.7.1.49" evidence="2"/>
<keyword evidence="6" id="KW-0067">ATP-binding</keyword>
<dbReference type="Pfam" id="PF08543">
    <property type="entry name" value="Phos_pyr_kin"/>
    <property type="match status" value="1"/>
</dbReference>
<comment type="caution">
    <text evidence="8">The sequence shown here is derived from an EMBL/GenBank/DDBJ whole genome shotgun (WGS) entry which is preliminary data.</text>
</comment>
<dbReference type="PANTHER" id="PTHR20858">
    <property type="entry name" value="PHOSPHOMETHYLPYRIMIDINE KINASE"/>
    <property type="match status" value="1"/>
</dbReference>
<evidence type="ECO:0000313" key="9">
    <source>
        <dbReference type="Proteomes" id="UP000307378"/>
    </source>
</evidence>
<gene>
    <name evidence="8" type="primary">thiD</name>
    <name evidence="8" type="ORF">FAA86_09950</name>
</gene>
<evidence type="ECO:0000313" key="8">
    <source>
        <dbReference type="EMBL" id="THV36812.1"/>
    </source>
</evidence>
<keyword evidence="3 8" id="KW-0808">Transferase</keyword>
<organism evidence="8 9">
    <name type="scientific">Rhizobium rosettiformans W3</name>
    <dbReference type="NCBI Taxonomy" id="538378"/>
    <lineage>
        <taxon>Bacteria</taxon>
        <taxon>Pseudomonadati</taxon>
        <taxon>Pseudomonadota</taxon>
        <taxon>Alphaproteobacteria</taxon>
        <taxon>Hyphomicrobiales</taxon>
        <taxon>Rhizobiaceae</taxon>
        <taxon>Rhizobium/Agrobacterium group</taxon>
        <taxon>Rhizobium</taxon>
    </lineage>
</organism>
<dbReference type="GO" id="GO:0009228">
    <property type="term" value="P:thiamine biosynthetic process"/>
    <property type="evidence" value="ECO:0007669"/>
    <property type="project" value="InterPro"/>
</dbReference>
<dbReference type="GO" id="GO:0009229">
    <property type="term" value="P:thiamine diphosphate biosynthetic process"/>
    <property type="evidence" value="ECO:0007669"/>
    <property type="project" value="UniProtKB-UniPathway"/>
</dbReference>
<evidence type="ECO:0000256" key="5">
    <source>
        <dbReference type="ARBA" id="ARBA00022777"/>
    </source>
</evidence>
<dbReference type="RefSeq" id="WP_136540205.1">
    <property type="nucleotide sequence ID" value="NZ_STGU01000004.1"/>
</dbReference>
<dbReference type="NCBIfam" id="TIGR00097">
    <property type="entry name" value="HMP-P_kinase"/>
    <property type="match status" value="1"/>
</dbReference>
<name>A0A4S8Q2R9_9HYPH</name>
<reference evidence="8 9" key="1">
    <citation type="submission" date="2019-04" db="EMBL/GenBank/DDBJ databases">
        <title>genome sequence of strain W3.</title>
        <authorList>
            <person name="Gao J."/>
            <person name="Sun J."/>
        </authorList>
    </citation>
    <scope>NUCLEOTIDE SEQUENCE [LARGE SCALE GENOMIC DNA]</scope>
    <source>
        <strain evidence="8 9">W3</strain>
    </source>
</reference>
<dbReference type="InterPro" id="IPR004399">
    <property type="entry name" value="HMP/HMP-P_kinase_dom"/>
</dbReference>
<dbReference type="InterPro" id="IPR029056">
    <property type="entry name" value="Ribokinase-like"/>
</dbReference>
<proteinExistence type="predicted"/>
<dbReference type="GO" id="GO:0005524">
    <property type="term" value="F:ATP binding"/>
    <property type="evidence" value="ECO:0007669"/>
    <property type="project" value="UniProtKB-KW"/>
</dbReference>
<dbReference type="GO" id="GO:0008902">
    <property type="term" value="F:hydroxymethylpyrimidine kinase activity"/>
    <property type="evidence" value="ECO:0007669"/>
    <property type="project" value="UniProtKB-EC"/>
</dbReference>
<dbReference type="AlphaFoldDB" id="A0A4S8Q2R9"/>
<evidence type="ECO:0000259" key="7">
    <source>
        <dbReference type="Pfam" id="PF08543"/>
    </source>
</evidence>
<evidence type="ECO:0000256" key="1">
    <source>
        <dbReference type="ARBA" id="ARBA00004948"/>
    </source>
</evidence>
<sequence>MTSSTIRNVLSIAGSDPSGGAGIQADLKAFSARGCYGMAALTALTAQNTQGVSAVVPLEPDFVVEQIRMVFADVRVDAVKIGMIANAGIASAVAEALEPHRGIPVVLDPVMIAKGGAPLLDPAAVEALKSKLLPLATLLTPNLPEAAALLGEPEACERTVMEAQAIRLSALGPKAVLVKGGHLPGAESPDVLVSEGEVRWFEAARFQTRNTHGTGCSLSSALAAELAKGRSLQDAVRQAKTWLAEAVAASGRLSVGSGHGPVHHLHALWSDENRR</sequence>
<keyword evidence="5 8" id="KW-0418">Kinase</keyword>
<evidence type="ECO:0000256" key="3">
    <source>
        <dbReference type="ARBA" id="ARBA00022679"/>
    </source>
</evidence>
<feature type="domain" description="Pyridoxamine kinase/Phosphomethylpyrimidine kinase" evidence="7">
    <location>
        <begin position="16"/>
        <end position="263"/>
    </location>
</feature>
<dbReference type="GO" id="GO:0005829">
    <property type="term" value="C:cytosol"/>
    <property type="evidence" value="ECO:0007669"/>
    <property type="project" value="TreeGrafter"/>
</dbReference>
<dbReference type="Proteomes" id="UP000307378">
    <property type="component" value="Unassembled WGS sequence"/>
</dbReference>
<dbReference type="EMBL" id="STGU01000004">
    <property type="protein sequence ID" value="THV36812.1"/>
    <property type="molecule type" value="Genomic_DNA"/>
</dbReference>
<comment type="pathway">
    <text evidence="1">Cofactor biosynthesis; thiamine diphosphate biosynthesis.</text>
</comment>
<dbReference type="InterPro" id="IPR013749">
    <property type="entry name" value="PM/HMP-P_kinase-1"/>
</dbReference>
<accession>A0A4S8Q2R9</accession>
<protein>
    <recommendedName>
        <fullName evidence="2">hydroxymethylpyrimidine kinase</fullName>
        <ecNumber evidence="2">2.7.1.49</ecNumber>
    </recommendedName>
</protein>
<dbReference type="CDD" id="cd01169">
    <property type="entry name" value="HMPP_kinase"/>
    <property type="match status" value="1"/>
</dbReference>
<evidence type="ECO:0000256" key="4">
    <source>
        <dbReference type="ARBA" id="ARBA00022741"/>
    </source>
</evidence>
<dbReference type="GO" id="GO:0008972">
    <property type="term" value="F:phosphomethylpyrimidine kinase activity"/>
    <property type="evidence" value="ECO:0007669"/>
    <property type="project" value="InterPro"/>
</dbReference>
<dbReference type="FunFam" id="3.40.1190.20:FF:000003">
    <property type="entry name" value="Phosphomethylpyrimidine kinase ThiD"/>
    <property type="match status" value="1"/>
</dbReference>
<evidence type="ECO:0000256" key="2">
    <source>
        <dbReference type="ARBA" id="ARBA00012135"/>
    </source>
</evidence>
<dbReference type="PANTHER" id="PTHR20858:SF17">
    <property type="entry name" value="HYDROXYMETHYLPYRIMIDINE_PHOSPHOMETHYLPYRIMIDINE KINASE THI20-RELATED"/>
    <property type="match status" value="1"/>
</dbReference>
<dbReference type="UniPathway" id="UPA00060">
    <property type="reaction ID" value="UER00138"/>
</dbReference>
<dbReference type="SUPFAM" id="SSF53613">
    <property type="entry name" value="Ribokinase-like"/>
    <property type="match status" value="1"/>
</dbReference>
<evidence type="ECO:0000256" key="6">
    <source>
        <dbReference type="ARBA" id="ARBA00022840"/>
    </source>
</evidence>
<dbReference type="Gene3D" id="3.40.1190.20">
    <property type="match status" value="1"/>
</dbReference>
<keyword evidence="4" id="KW-0547">Nucleotide-binding</keyword>